<evidence type="ECO:0000313" key="1">
    <source>
        <dbReference type="EMBL" id="KAF6230329.1"/>
    </source>
</evidence>
<reference evidence="1 2" key="1">
    <citation type="journal article" date="2020" name="Genomics">
        <title>Complete, high-quality genomes from long-read metagenomic sequencing of two wolf lichen thalli reveals enigmatic genome architecture.</title>
        <authorList>
            <person name="McKenzie S.K."/>
            <person name="Walston R.F."/>
            <person name="Allen J.L."/>
        </authorList>
    </citation>
    <scope>NUCLEOTIDE SEQUENCE [LARGE SCALE GENOMIC DNA]</scope>
    <source>
        <strain evidence="1">WasteWater1</strain>
    </source>
</reference>
<organism evidence="1 2">
    <name type="scientific">Letharia lupina</name>
    <dbReference type="NCBI Taxonomy" id="560253"/>
    <lineage>
        <taxon>Eukaryota</taxon>
        <taxon>Fungi</taxon>
        <taxon>Dikarya</taxon>
        <taxon>Ascomycota</taxon>
        <taxon>Pezizomycotina</taxon>
        <taxon>Lecanoromycetes</taxon>
        <taxon>OSLEUM clade</taxon>
        <taxon>Lecanoromycetidae</taxon>
        <taxon>Lecanorales</taxon>
        <taxon>Lecanorineae</taxon>
        <taxon>Parmeliaceae</taxon>
        <taxon>Letharia</taxon>
    </lineage>
</organism>
<dbReference type="RefSeq" id="XP_037157586.1">
    <property type="nucleotide sequence ID" value="XM_037295585.1"/>
</dbReference>
<protein>
    <submittedName>
        <fullName evidence="1">Uncharacterized protein</fullName>
    </submittedName>
</protein>
<sequence length="146" mass="16519">MQPPVEQSFLWADTIVKLAKKGNAYLRTSGTNLFKESQYLKKALGQLRGLAKASEYKSWDPLAPVKLAHMGKDEFFIIWDFDDLTEITNKEGKTEWCNSKLGFGQLADPEGIFMKCKNSDISQGRMVNAYVAPTRHAGKQTLRFIL</sequence>
<proteinExistence type="predicted"/>
<dbReference type="EMBL" id="JACCJB010000002">
    <property type="protein sequence ID" value="KAF6230329.1"/>
    <property type="molecule type" value="Genomic_DNA"/>
</dbReference>
<name>A0A8H6FKQ9_9LECA</name>
<dbReference type="AlphaFoldDB" id="A0A8H6FKQ9"/>
<comment type="caution">
    <text evidence="1">The sequence shown here is derived from an EMBL/GenBank/DDBJ whole genome shotgun (WGS) entry which is preliminary data.</text>
</comment>
<dbReference type="Proteomes" id="UP000593566">
    <property type="component" value="Unassembled WGS sequence"/>
</dbReference>
<keyword evidence="2" id="KW-1185">Reference proteome</keyword>
<dbReference type="GeneID" id="59333076"/>
<accession>A0A8H6FKQ9</accession>
<evidence type="ECO:0000313" key="2">
    <source>
        <dbReference type="Proteomes" id="UP000593566"/>
    </source>
</evidence>
<gene>
    <name evidence="1" type="ORF">HO133_004669</name>
</gene>